<dbReference type="Gene3D" id="1.10.3210.10">
    <property type="entry name" value="Hypothetical protein af1432"/>
    <property type="match status" value="1"/>
</dbReference>
<keyword evidence="3" id="KW-1185">Reference proteome</keyword>
<dbReference type="AlphaFoldDB" id="A0A4R1BBJ3"/>
<feature type="domain" description="HD/PDEase" evidence="1">
    <location>
        <begin position="51"/>
        <end position="176"/>
    </location>
</feature>
<evidence type="ECO:0000313" key="2">
    <source>
        <dbReference type="EMBL" id="TCJ14327.1"/>
    </source>
</evidence>
<evidence type="ECO:0000259" key="1">
    <source>
        <dbReference type="SMART" id="SM00471"/>
    </source>
</evidence>
<dbReference type="EMBL" id="SJZI01000042">
    <property type="protein sequence ID" value="TCJ14327.1"/>
    <property type="molecule type" value="Genomic_DNA"/>
</dbReference>
<dbReference type="InterPro" id="IPR006674">
    <property type="entry name" value="HD_domain"/>
</dbReference>
<dbReference type="CDD" id="cd00077">
    <property type="entry name" value="HDc"/>
    <property type="match status" value="1"/>
</dbReference>
<sequence>MAYVRKIINDPVYGFITVDDPLIFEIISHPYYQRLRRIHQMAFASLVYPGAVHTRLHHSLGAYHLMGLALAELRNKGVEITRDEEQGARIAILLHDIGHGPYSHALERKLIKGVHHEEISDLILQLLNEQLDGQLETAMAIFRGEYPKQFLHQLVSGQLDVDRMDYLTRDSFFTGVSEGVIGYDRILKMLTVYNGELLIEEKAIYSVEKFLVARRLMYWQVYLHKAVVAAEKMLVRIIERAGELIAAGIELNAVSNNLDFFLKEHQPDGNFIRHLERFAQLDDTDVLCSIKNWCGHFDKVLSRLCKGLVERKLLKVKFQGEPFDEAYVAGLRAEVAARLGISVAEAAYFVFTGEAQNTTYNPYDERIRVLFKDGTVTDISQVDNALIHHQLSAPVKKYYLCHLR</sequence>
<dbReference type="RefSeq" id="WP_131449318.1">
    <property type="nucleotide sequence ID" value="NZ_SJZI01000042.1"/>
</dbReference>
<comment type="caution">
    <text evidence="2">The sequence shown here is derived from an EMBL/GenBank/DDBJ whole genome shotgun (WGS) entry which is preliminary data.</text>
</comment>
<dbReference type="GO" id="GO:0008832">
    <property type="term" value="F:dGTPase activity"/>
    <property type="evidence" value="ECO:0007669"/>
    <property type="project" value="TreeGrafter"/>
</dbReference>
<dbReference type="SMART" id="SM00471">
    <property type="entry name" value="HDc"/>
    <property type="match status" value="1"/>
</dbReference>
<gene>
    <name evidence="2" type="ORF">EPD60_10030</name>
</gene>
<dbReference type="InterPro" id="IPR045509">
    <property type="entry name" value="HD_assoc_2"/>
</dbReference>
<dbReference type="Pfam" id="PF19276">
    <property type="entry name" value="HD_assoc_2"/>
    <property type="match status" value="1"/>
</dbReference>
<proteinExistence type="predicted"/>
<dbReference type="InterPro" id="IPR050135">
    <property type="entry name" value="dGTPase-like"/>
</dbReference>
<organism evidence="2 3">
    <name type="scientific">Flaviaesturariibacter flavus</name>
    <dbReference type="NCBI Taxonomy" id="2502780"/>
    <lineage>
        <taxon>Bacteria</taxon>
        <taxon>Pseudomonadati</taxon>
        <taxon>Bacteroidota</taxon>
        <taxon>Chitinophagia</taxon>
        <taxon>Chitinophagales</taxon>
        <taxon>Chitinophagaceae</taxon>
        <taxon>Flaviaestuariibacter</taxon>
    </lineage>
</organism>
<dbReference type="GO" id="GO:0006203">
    <property type="term" value="P:dGTP catabolic process"/>
    <property type="evidence" value="ECO:0007669"/>
    <property type="project" value="TreeGrafter"/>
</dbReference>
<dbReference type="SUPFAM" id="SSF109604">
    <property type="entry name" value="HD-domain/PDEase-like"/>
    <property type="match status" value="1"/>
</dbReference>
<dbReference type="PANTHER" id="PTHR11373">
    <property type="entry name" value="DEOXYNUCLEOSIDE TRIPHOSPHATE TRIPHOSPHOHYDROLASE"/>
    <property type="match status" value="1"/>
</dbReference>
<dbReference type="Proteomes" id="UP000295334">
    <property type="component" value="Unassembled WGS sequence"/>
</dbReference>
<dbReference type="PANTHER" id="PTHR11373:SF4">
    <property type="entry name" value="DEOXYNUCLEOSIDE TRIPHOSPHATE TRIPHOSPHOHYDROLASE SAMHD1"/>
    <property type="match status" value="1"/>
</dbReference>
<dbReference type="OrthoDB" id="9803619at2"/>
<accession>A0A4R1BBJ3</accession>
<dbReference type="Pfam" id="PF01966">
    <property type="entry name" value="HD"/>
    <property type="match status" value="1"/>
</dbReference>
<protein>
    <submittedName>
        <fullName evidence="2">HD domain-containing protein</fullName>
    </submittedName>
</protein>
<evidence type="ECO:0000313" key="3">
    <source>
        <dbReference type="Proteomes" id="UP000295334"/>
    </source>
</evidence>
<dbReference type="InterPro" id="IPR003607">
    <property type="entry name" value="HD/PDEase_dom"/>
</dbReference>
<name>A0A4R1BBJ3_9BACT</name>
<reference evidence="2 3" key="1">
    <citation type="submission" date="2019-03" db="EMBL/GenBank/DDBJ databases">
        <authorList>
            <person name="Kim M.K.M."/>
        </authorList>
    </citation>
    <scope>NUCLEOTIDE SEQUENCE [LARGE SCALE GENOMIC DNA]</scope>
    <source>
        <strain evidence="2 3">17J68-12</strain>
    </source>
</reference>